<reference evidence="1" key="1">
    <citation type="journal article" date="2020" name="Stud. Mycol.">
        <title>101 Dothideomycetes genomes: a test case for predicting lifestyles and emergence of pathogens.</title>
        <authorList>
            <person name="Haridas S."/>
            <person name="Albert R."/>
            <person name="Binder M."/>
            <person name="Bloem J."/>
            <person name="Labutti K."/>
            <person name="Salamov A."/>
            <person name="Andreopoulos B."/>
            <person name="Baker S."/>
            <person name="Barry K."/>
            <person name="Bills G."/>
            <person name="Bluhm B."/>
            <person name="Cannon C."/>
            <person name="Castanera R."/>
            <person name="Culley D."/>
            <person name="Daum C."/>
            <person name="Ezra D."/>
            <person name="Gonzalez J."/>
            <person name="Henrissat B."/>
            <person name="Kuo A."/>
            <person name="Liang C."/>
            <person name="Lipzen A."/>
            <person name="Lutzoni F."/>
            <person name="Magnuson J."/>
            <person name="Mondo S."/>
            <person name="Nolan M."/>
            <person name="Ohm R."/>
            <person name="Pangilinan J."/>
            <person name="Park H.-J."/>
            <person name="Ramirez L."/>
            <person name="Alfaro M."/>
            <person name="Sun H."/>
            <person name="Tritt A."/>
            <person name="Yoshinaga Y."/>
            <person name="Zwiers L.-H."/>
            <person name="Turgeon B."/>
            <person name="Goodwin S."/>
            <person name="Spatafora J."/>
            <person name="Crous P."/>
            <person name="Grigoriev I."/>
        </authorList>
    </citation>
    <scope>NUCLEOTIDE SEQUENCE</scope>
    <source>
        <strain evidence="1">ATCC 200398</strain>
    </source>
</reference>
<protein>
    <submittedName>
        <fullName evidence="1">Class II aaRS and biotin synthetase</fullName>
    </submittedName>
</protein>
<evidence type="ECO:0000313" key="2">
    <source>
        <dbReference type="Proteomes" id="UP000799755"/>
    </source>
</evidence>
<evidence type="ECO:0000313" key="1">
    <source>
        <dbReference type="EMBL" id="KAF2470931.1"/>
    </source>
</evidence>
<dbReference type="Proteomes" id="UP000799755">
    <property type="component" value="Unassembled WGS sequence"/>
</dbReference>
<accession>A0ACB6QXK3</accession>
<sequence length="689" mass="77517">MPPPRCSVPLLNAFRYTQLASQNTRRYALLFIRSCSCSASRNLQNSVNLSAADRNLQLNPTTLNSPTRPIDHRTLAQTHGLFMTSPYSPGSPLLLPNGAYIFQKLQSFLRAQYPQFGFQEVITPTIYKKSLWEKSGHWENYAEDMFSVQGRGATGQTEDADMGQDEEFGLKPMNCPGHCLLFRDEVRSYRDLPIRYADFSALHRNEISGALTGLTRVRRFHQDDAHIFCRPDQILGEIEQTLMFVGMVYDTFGLGPYKLLLSTRPKDHFIGTIEEWDRAEEQLTSALNNSGREWALNEGDGAFYGPKIDIILKDSNGKEHQTATIQLDFQLPQRFDLQYQASPEELESEVASSSVDGLDPANRRPVIVHRAIYGSLERFMALLIEHYAGKYPFWLSPRPAIILSLNQDPDLLKHVSHLQSLLSGLKTPQTKVDASPKPAPQSLSTVHLPIDIDTSARALGKKIAEAQKRKYNHIIVVGPSEVQNGRLRLEIASQPGLTATREALVSALGRDLSESETKRKIAVNVDAKEGRAYFEELYDLKLFFTRNHLRWSLVKRIGCTEHSVHYISTHEPLTSHHFTSHPANDSVVRHDNGSNRRGNEATKAPRPVRPPVDILTCSFSSFVSLILKAYVFADSPGIPEFANTAINFLFQKMAECPNSVIFQLLGTITLFLSESWHDSHSAILGWCSR</sequence>
<gene>
    <name evidence="1" type="ORF">BDR25DRAFT_342738</name>
</gene>
<keyword evidence="2" id="KW-1185">Reference proteome</keyword>
<name>A0ACB6QXK3_9PLEO</name>
<dbReference type="EMBL" id="MU003506">
    <property type="protein sequence ID" value="KAF2470931.1"/>
    <property type="molecule type" value="Genomic_DNA"/>
</dbReference>
<feature type="non-terminal residue" evidence="1">
    <location>
        <position position="1"/>
    </location>
</feature>
<proteinExistence type="predicted"/>
<comment type="caution">
    <text evidence="1">The sequence shown here is derived from an EMBL/GenBank/DDBJ whole genome shotgun (WGS) entry which is preliminary data.</text>
</comment>
<organism evidence="1 2">
    <name type="scientific">Lindgomyces ingoldianus</name>
    <dbReference type="NCBI Taxonomy" id="673940"/>
    <lineage>
        <taxon>Eukaryota</taxon>
        <taxon>Fungi</taxon>
        <taxon>Dikarya</taxon>
        <taxon>Ascomycota</taxon>
        <taxon>Pezizomycotina</taxon>
        <taxon>Dothideomycetes</taxon>
        <taxon>Pleosporomycetidae</taxon>
        <taxon>Pleosporales</taxon>
        <taxon>Lindgomycetaceae</taxon>
        <taxon>Lindgomyces</taxon>
    </lineage>
</organism>